<dbReference type="EC" id="5.4.99.-" evidence="7"/>
<feature type="region of interest" description="Disordered" evidence="8">
    <location>
        <begin position="1"/>
        <end position="54"/>
    </location>
</feature>
<keyword evidence="4 7" id="KW-0413">Isomerase</keyword>
<comment type="similarity">
    <text evidence="2 7">Belongs to the pseudouridine synthase RluA family.</text>
</comment>
<dbReference type="InterPro" id="IPR006225">
    <property type="entry name" value="PsdUridine_synth_RluC/D"/>
</dbReference>
<dbReference type="CDD" id="cd00165">
    <property type="entry name" value="S4"/>
    <property type="match status" value="1"/>
</dbReference>
<dbReference type="Gene3D" id="3.10.290.10">
    <property type="entry name" value="RNA-binding S4 domain"/>
    <property type="match status" value="1"/>
</dbReference>
<dbReference type="SMART" id="SM00363">
    <property type="entry name" value="S4"/>
    <property type="match status" value="1"/>
</dbReference>
<name>A0A3G3JVE8_9BACL</name>
<dbReference type="FunFam" id="3.30.2350.10:FF:000006">
    <property type="entry name" value="Pseudouridine synthase"/>
    <property type="match status" value="1"/>
</dbReference>
<dbReference type="NCBIfam" id="TIGR00005">
    <property type="entry name" value="rluA_subfam"/>
    <property type="match status" value="1"/>
</dbReference>
<comment type="catalytic activity">
    <reaction evidence="1 7">
        <text>a uridine in RNA = a pseudouridine in RNA</text>
        <dbReference type="Rhea" id="RHEA:48348"/>
        <dbReference type="Rhea" id="RHEA-COMP:12068"/>
        <dbReference type="Rhea" id="RHEA-COMP:12069"/>
        <dbReference type="ChEBI" id="CHEBI:65314"/>
        <dbReference type="ChEBI" id="CHEBI:65315"/>
    </reaction>
</comment>
<dbReference type="GO" id="GO:0120159">
    <property type="term" value="F:rRNA pseudouridine synthase activity"/>
    <property type="evidence" value="ECO:0007669"/>
    <property type="project" value="UniProtKB-ARBA"/>
</dbReference>
<accession>A0A3G3JVE8</accession>
<dbReference type="Pfam" id="PF00849">
    <property type="entry name" value="PseudoU_synth_2"/>
    <property type="match status" value="1"/>
</dbReference>
<dbReference type="PANTHER" id="PTHR21600">
    <property type="entry name" value="MITOCHONDRIAL RNA PSEUDOURIDINE SYNTHASE"/>
    <property type="match status" value="1"/>
</dbReference>
<dbReference type="PANTHER" id="PTHR21600:SF44">
    <property type="entry name" value="RIBOSOMAL LARGE SUBUNIT PSEUDOURIDINE SYNTHASE D"/>
    <property type="match status" value="1"/>
</dbReference>
<sequence>MATEKNPAKSSPSEEWEQTAMEENERMHEWTVNAEQAGERADKHVTDSMGDPAVSRSQVQEWIRTGAVTLNGAPCKPNARVAEGDRVVVEIPEPEPVELVPENIPLEIVYEDADVVVINKPRGMVVHPAAGHPNGTVVNALLYLCKDLSGINGVMRPGIVHRIDKDTSGLLMAAKNDLAHASLAEQLKEHSVNRRYLAIVYGVIPHDRGTIDAPLGRDPQDRKLYTVTEKGGKRAVTHFAVLERFGDYTLVELKLETGRTHQIRVHMKYIGFPLVGDPVYGGRAGRTLGMSGQALHAGVLGFVHPRTGESLEFSAPMPEDMEHALNILRTR</sequence>
<comment type="function">
    <text evidence="7">Responsible for synthesis of pseudouridine from uracil.</text>
</comment>
<dbReference type="PROSITE" id="PS01129">
    <property type="entry name" value="PSI_RLU"/>
    <property type="match status" value="1"/>
</dbReference>
<dbReference type="EMBL" id="CP033433">
    <property type="protein sequence ID" value="AYQ71821.1"/>
    <property type="molecule type" value="Genomic_DNA"/>
</dbReference>
<dbReference type="InterPro" id="IPR036986">
    <property type="entry name" value="S4_RNA-bd_sf"/>
</dbReference>
<dbReference type="Gene3D" id="3.30.2350.10">
    <property type="entry name" value="Pseudouridine synthase"/>
    <property type="match status" value="1"/>
</dbReference>
<dbReference type="InterPro" id="IPR006145">
    <property type="entry name" value="PsdUridine_synth_RsuA/RluA"/>
</dbReference>
<evidence type="ECO:0000256" key="5">
    <source>
        <dbReference type="PIRSR" id="PIRSR606225-1"/>
    </source>
</evidence>
<keyword evidence="3 6" id="KW-0694">RNA-binding</keyword>
<dbReference type="GO" id="GO:0000455">
    <property type="term" value="P:enzyme-directed rRNA pseudouridine synthesis"/>
    <property type="evidence" value="ECO:0007669"/>
    <property type="project" value="UniProtKB-ARBA"/>
</dbReference>
<proteinExistence type="inferred from homology"/>
<dbReference type="GO" id="GO:0003723">
    <property type="term" value="F:RNA binding"/>
    <property type="evidence" value="ECO:0007669"/>
    <property type="project" value="UniProtKB-KW"/>
</dbReference>
<evidence type="ECO:0000313" key="11">
    <source>
        <dbReference type="Proteomes" id="UP000269097"/>
    </source>
</evidence>
<evidence type="ECO:0000313" key="10">
    <source>
        <dbReference type="EMBL" id="AYQ71821.1"/>
    </source>
</evidence>
<feature type="domain" description="RNA-binding S4" evidence="9">
    <location>
        <begin position="39"/>
        <end position="105"/>
    </location>
</feature>
<evidence type="ECO:0000259" key="9">
    <source>
        <dbReference type="SMART" id="SM00363"/>
    </source>
</evidence>
<evidence type="ECO:0000256" key="3">
    <source>
        <dbReference type="ARBA" id="ARBA00022884"/>
    </source>
</evidence>
<dbReference type="InterPro" id="IPR006224">
    <property type="entry name" value="PsdUridine_synth_RluA-like_CS"/>
</dbReference>
<feature type="active site" evidence="5">
    <location>
        <position position="164"/>
    </location>
</feature>
<keyword evidence="11" id="KW-1185">Reference proteome</keyword>
<evidence type="ECO:0000256" key="1">
    <source>
        <dbReference type="ARBA" id="ARBA00000073"/>
    </source>
</evidence>
<dbReference type="Pfam" id="PF01479">
    <property type="entry name" value="S4"/>
    <property type="match status" value="1"/>
</dbReference>
<dbReference type="InterPro" id="IPR050188">
    <property type="entry name" value="RluA_PseudoU_synthase"/>
</dbReference>
<dbReference type="Proteomes" id="UP000269097">
    <property type="component" value="Chromosome"/>
</dbReference>
<dbReference type="SUPFAM" id="SSF55174">
    <property type="entry name" value="Alpha-L RNA-binding motif"/>
    <property type="match status" value="1"/>
</dbReference>
<evidence type="ECO:0000256" key="7">
    <source>
        <dbReference type="RuleBase" id="RU362028"/>
    </source>
</evidence>
<reference evidence="10 11" key="1">
    <citation type="submission" date="2018-10" db="EMBL/GenBank/DDBJ databases">
        <title>Genome Sequence of Cohnella sp.</title>
        <authorList>
            <person name="Srinivasan S."/>
            <person name="Kim M.K."/>
        </authorList>
    </citation>
    <scope>NUCLEOTIDE SEQUENCE [LARGE SCALE GENOMIC DNA]</scope>
    <source>
        <strain evidence="10 11">18JY8-7</strain>
    </source>
</reference>
<dbReference type="InterPro" id="IPR020103">
    <property type="entry name" value="PsdUridine_synth_cat_dom_sf"/>
</dbReference>
<dbReference type="SUPFAM" id="SSF55120">
    <property type="entry name" value="Pseudouridine synthase"/>
    <property type="match status" value="1"/>
</dbReference>
<evidence type="ECO:0000256" key="6">
    <source>
        <dbReference type="PROSITE-ProRule" id="PRU00182"/>
    </source>
</evidence>
<protein>
    <recommendedName>
        <fullName evidence="7">Pseudouridine synthase</fullName>
        <ecNumber evidence="7">5.4.99.-</ecNumber>
    </recommendedName>
</protein>
<evidence type="ECO:0000256" key="8">
    <source>
        <dbReference type="SAM" id="MobiDB-lite"/>
    </source>
</evidence>
<organism evidence="10 11">
    <name type="scientific">Cohnella candidum</name>
    <dbReference type="NCBI Taxonomy" id="2674991"/>
    <lineage>
        <taxon>Bacteria</taxon>
        <taxon>Bacillati</taxon>
        <taxon>Bacillota</taxon>
        <taxon>Bacilli</taxon>
        <taxon>Bacillales</taxon>
        <taxon>Paenibacillaceae</taxon>
        <taxon>Cohnella</taxon>
    </lineage>
</organism>
<dbReference type="KEGG" id="coh:EAV92_04085"/>
<dbReference type="CDD" id="cd02869">
    <property type="entry name" value="PseudoU_synth_RluA_like"/>
    <property type="match status" value="1"/>
</dbReference>
<dbReference type="InterPro" id="IPR002942">
    <property type="entry name" value="S4_RNA-bd"/>
</dbReference>
<dbReference type="AlphaFoldDB" id="A0A3G3JVE8"/>
<evidence type="ECO:0000256" key="2">
    <source>
        <dbReference type="ARBA" id="ARBA00010876"/>
    </source>
</evidence>
<feature type="compositionally biased region" description="Basic and acidic residues" evidence="8">
    <location>
        <begin position="37"/>
        <end position="46"/>
    </location>
</feature>
<evidence type="ECO:0000256" key="4">
    <source>
        <dbReference type="ARBA" id="ARBA00023235"/>
    </source>
</evidence>
<dbReference type="PROSITE" id="PS50889">
    <property type="entry name" value="S4"/>
    <property type="match status" value="1"/>
</dbReference>
<gene>
    <name evidence="10" type="ORF">EAV92_04085</name>
</gene>